<dbReference type="EMBL" id="KN831952">
    <property type="protein sequence ID" value="KIO10392.1"/>
    <property type="molecule type" value="Genomic_DNA"/>
</dbReference>
<evidence type="ECO:0000313" key="2">
    <source>
        <dbReference type="Proteomes" id="UP000054217"/>
    </source>
</evidence>
<proteinExistence type="predicted"/>
<dbReference type="AlphaFoldDB" id="A0A0C3KLC2"/>
<reference evidence="1 2" key="1">
    <citation type="submission" date="2014-04" db="EMBL/GenBank/DDBJ databases">
        <authorList>
            <consortium name="DOE Joint Genome Institute"/>
            <person name="Kuo A."/>
            <person name="Kohler A."/>
            <person name="Costa M.D."/>
            <person name="Nagy L.G."/>
            <person name="Floudas D."/>
            <person name="Copeland A."/>
            <person name="Barry K.W."/>
            <person name="Cichocki N."/>
            <person name="Veneault-Fourrey C."/>
            <person name="LaButti K."/>
            <person name="Lindquist E.A."/>
            <person name="Lipzen A."/>
            <person name="Lundell T."/>
            <person name="Morin E."/>
            <person name="Murat C."/>
            <person name="Sun H."/>
            <person name="Tunlid A."/>
            <person name="Henrissat B."/>
            <person name="Grigoriev I.V."/>
            <person name="Hibbett D.S."/>
            <person name="Martin F."/>
            <person name="Nordberg H.P."/>
            <person name="Cantor M.N."/>
            <person name="Hua S.X."/>
        </authorList>
    </citation>
    <scope>NUCLEOTIDE SEQUENCE [LARGE SCALE GENOMIC DNA]</scope>
    <source>
        <strain evidence="1 2">Marx 270</strain>
    </source>
</reference>
<gene>
    <name evidence="1" type="ORF">M404DRAFT_995574</name>
</gene>
<organism evidence="1 2">
    <name type="scientific">Pisolithus tinctorius Marx 270</name>
    <dbReference type="NCBI Taxonomy" id="870435"/>
    <lineage>
        <taxon>Eukaryota</taxon>
        <taxon>Fungi</taxon>
        <taxon>Dikarya</taxon>
        <taxon>Basidiomycota</taxon>
        <taxon>Agaricomycotina</taxon>
        <taxon>Agaricomycetes</taxon>
        <taxon>Agaricomycetidae</taxon>
        <taxon>Boletales</taxon>
        <taxon>Sclerodermatineae</taxon>
        <taxon>Pisolithaceae</taxon>
        <taxon>Pisolithus</taxon>
    </lineage>
</organism>
<dbReference type="HOGENOM" id="CLU_2795001_0_0_1"/>
<keyword evidence="2" id="KW-1185">Reference proteome</keyword>
<sequence length="68" mass="7852">MAECTWDERQNLKNMAFQEVRPIGLLLCYVVRGYLQAILSTNLRISYSGMMACPMVMALPRIHAWSRC</sequence>
<accession>A0A0C3KLC2</accession>
<dbReference type="InParanoid" id="A0A0C3KLC2"/>
<reference evidence="2" key="2">
    <citation type="submission" date="2015-01" db="EMBL/GenBank/DDBJ databases">
        <title>Evolutionary Origins and Diversification of the Mycorrhizal Mutualists.</title>
        <authorList>
            <consortium name="DOE Joint Genome Institute"/>
            <consortium name="Mycorrhizal Genomics Consortium"/>
            <person name="Kohler A."/>
            <person name="Kuo A."/>
            <person name="Nagy L.G."/>
            <person name="Floudas D."/>
            <person name="Copeland A."/>
            <person name="Barry K.W."/>
            <person name="Cichocki N."/>
            <person name="Veneault-Fourrey C."/>
            <person name="LaButti K."/>
            <person name="Lindquist E.A."/>
            <person name="Lipzen A."/>
            <person name="Lundell T."/>
            <person name="Morin E."/>
            <person name="Murat C."/>
            <person name="Riley R."/>
            <person name="Ohm R."/>
            <person name="Sun H."/>
            <person name="Tunlid A."/>
            <person name="Henrissat B."/>
            <person name="Grigoriev I.V."/>
            <person name="Hibbett D.S."/>
            <person name="Martin F."/>
        </authorList>
    </citation>
    <scope>NUCLEOTIDE SEQUENCE [LARGE SCALE GENOMIC DNA]</scope>
    <source>
        <strain evidence="2">Marx 270</strain>
    </source>
</reference>
<name>A0A0C3KLC2_PISTI</name>
<dbReference type="Proteomes" id="UP000054217">
    <property type="component" value="Unassembled WGS sequence"/>
</dbReference>
<evidence type="ECO:0000313" key="1">
    <source>
        <dbReference type="EMBL" id="KIO10392.1"/>
    </source>
</evidence>
<protein>
    <submittedName>
        <fullName evidence="1">Uncharacterized protein</fullName>
    </submittedName>
</protein>